<dbReference type="Proteomes" id="UP000590564">
    <property type="component" value="Unassembled WGS sequence"/>
</dbReference>
<feature type="domain" description="Large ribosomal subunit protein eL20" evidence="4">
    <location>
        <begin position="4"/>
        <end position="57"/>
    </location>
</feature>
<evidence type="ECO:0000313" key="13">
    <source>
        <dbReference type="Proteomes" id="UP000239462"/>
    </source>
</evidence>
<keyword evidence="3" id="KW-0694">RNA-binding</keyword>
<reference evidence="5" key="2">
    <citation type="submission" date="2018-02" db="EMBL/GenBank/DDBJ databases">
        <title>Complete genome sequence of the Methanococcus maripaludis type strain JJ (DSM 2067), a model for selenoprotein synthesis in Archaea.</title>
        <authorList>
            <person name="Poehlein A."/>
            <person name="Heym D."/>
            <person name="Quitzke V."/>
            <person name="Fersch J."/>
            <person name="Daniel R."/>
            <person name="Rother M."/>
        </authorList>
    </citation>
    <scope>NUCLEOTIDE SEQUENCE [LARGE SCALE GENOMIC DNA]</scope>
    <source>
        <strain evidence="5">DSM 2067</strain>
    </source>
</reference>
<comment type="similarity">
    <text evidence="3">Belongs to the eukaryotic ribosomal protein eL20 family.</text>
</comment>
<evidence type="ECO:0000313" key="15">
    <source>
        <dbReference type="Proteomes" id="UP000564425"/>
    </source>
</evidence>
<evidence type="ECO:0000313" key="18">
    <source>
        <dbReference type="Proteomes" id="UP000590564"/>
    </source>
</evidence>
<evidence type="ECO:0000313" key="9">
    <source>
        <dbReference type="EMBL" id="MBB6068328.1"/>
    </source>
</evidence>
<dbReference type="EMBL" id="CP026606">
    <property type="protein sequence ID" value="AVB76434.1"/>
    <property type="molecule type" value="Genomic_DNA"/>
</dbReference>
<dbReference type="Proteomes" id="UP000742560">
    <property type="component" value="Unassembled WGS sequence"/>
</dbReference>
<evidence type="ECO:0000259" key="4">
    <source>
        <dbReference type="Pfam" id="PF01775"/>
    </source>
</evidence>
<dbReference type="InterPro" id="IPR023573">
    <property type="entry name" value="Ribosomal_eL20_dom"/>
</dbReference>
<dbReference type="EMBL" id="JAFBBC010000002">
    <property type="protein sequence ID" value="MBM7409800.1"/>
    <property type="molecule type" value="Genomic_DNA"/>
</dbReference>
<keyword evidence="1 3" id="KW-0689">Ribosomal protein</keyword>
<dbReference type="Proteomes" id="UP000584706">
    <property type="component" value="Unassembled WGS sequence"/>
</dbReference>
<dbReference type="Proteomes" id="UP000564425">
    <property type="component" value="Unassembled WGS sequence"/>
</dbReference>
<dbReference type="EMBL" id="JACHED010000004">
    <property type="protein sequence ID" value="MBB6497705.1"/>
    <property type="molecule type" value="Genomic_DNA"/>
</dbReference>
<dbReference type="InterPro" id="IPR028877">
    <property type="entry name" value="Ribosomal_eL20"/>
</dbReference>
<dbReference type="EMBL" id="JACDUN010000001">
    <property type="protein sequence ID" value="MBA2859142.1"/>
    <property type="molecule type" value="Genomic_DNA"/>
</dbReference>
<dbReference type="RefSeq" id="WP_011170004.1">
    <property type="nucleotide sequence ID" value="NZ_CP026606.1"/>
</dbReference>
<dbReference type="Pfam" id="PF01775">
    <property type="entry name" value="Ribosomal_L18A"/>
    <property type="match status" value="1"/>
</dbReference>
<dbReference type="Proteomes" id="UP000239462">
    <property type="component" value="Chromosome"/>
</dbReference>
<reference evidence="14 15" key="3">
    <citation type="submission" date="2020-07" db="EMBL/GenBank/DDBJ databases">
        <title>Genomic Encyclopedia of Type Strains, Phase IV (KMG-V): Genome sequencing to study the core and pangenomes of soil and plant-associated prokaryotes.</title>
        <authorList>
            <person name="Whitman W."/>
        </authorList>
    </citation>
    <scope>NUCLEOTIDE SEQUENCE [LARGE SCALE GENOMIC DNA]</scope>
    <source>
        <strain evidence="6 15">A1</strain>
        <strain evidence="7 14">C12</strain>
        <strain evidence="8 16">C13</strain>
        <strain evidence="10 18">D1</strain>
        <strain evidence="9 17">DSM 7078</strain>
        <strain evidence="11">RC</strain>
    </source>
</reference>
<dbReference type="HAMAP" id="MF_00273">
    <property type="entry name" value="Ribosomal_eL20"/>
    <property type="match status" value="1"/>
</dbReference>
<reference evidence="12" key="4">
    <citation type="submission" date="2021-03" db="EMBL/GenBank/DDBJ databases">
        <title>Genomic Encyclopedia of Type Strains, Phase IV (KMG-IV): sequencing the most valuable type-strain genomes for metagenomic binning, comparative biology and taxonomic classification.</title>
        <authorList>
            <person name="Goeker M."/>
        </authorList>
    </citation>
    <scope>NUCLEOTIDE SEQUENCE</scope>
    <source>
        <strain evidence="12">DSM 2771</strain>
    </source>
</reference>
<keyword evidence="2 3" id="KW-0687">Ribonucleoprotein</keyword>
<evidence type="ECO:0000256" key="3">
    <source>
        <dbReference type="HAMAP-Rule" id="MF_00273"/>
    </source>
</evidence>
<keyword evidence="3" id="KW-0699">rRNA-binding</keyword>
<reference evidence="13" key="1">
    <citation type="journal article" date="2018" name="Genome Announc.">
        <title>Complete Genome Sequence of the Methanococcus maripaludis Type Strain JJ (DSM 2067), a Model for Selenoprotein Synthesis in Archaea.</title>
        <authorList>
            <person name="Poehlein A."/>
            <person name="Heym D."/>
            <person name="Quitzke V."/>
            <person name="Fersch J."/>
            <person name="Daniel R."/>
            <person name="Rother M."/>
        </authorList>
    </citation>
    <scope>NUCLEOTIDE SEQUENCE [LARGE SCALE GENOMIC DNA]</scope>
    <source>
        <strain evidence="13">DSM 2067</strain>
    </source>
</reference>
<dbReference type="Gene3D" id="3.10.20.10">
    <property type="match status" value="1"/>
</dbReference>
<name>A0A2L1CAR0_METMI</name>
<dbReference type="GeneID" id="2761240"/>
<dbReference type="Proteomes" id="UP000567099">
    <property type="component" value="Unassembled WGS sequence"/>
</dbReference>
<dbReference type="EMBL" id="JACDUH010000004">
    <property type="protein sequence ID" value="MBA2851906.1"/>
    <property type="molecule type" value="Genomic_DNA"/>
</dbReference>
<evidence type="ECO:0000313" key="5">
    <source>
        <dbReference type="EMBL" id="AVB76434.1"/>
    </source>
</evidence>
<gene>
    <name evidence="3" type="primary">rpl18a</name>
    <name evidence="3" type="synonym">rpl20e</name>
    <name evidence="3" type="synonym">rplX</name>
    <name evidence="11" type="ORF">HNP85_001495</name>
    <name evidence="6" type="ORF">HNP86_002069</name>
    <name evidence="7" type="ORF">HNP93_001843</name>
    <name evidence="8" type="ORF">HNP94_001784</name>
    <name evidence="10" type="ORF">HNP96_001753</name>
    <name evidence="9" type="ORF">HNP97_001841</name>
    <name evidence="12" type="ORF">J2745_000607</name>
    <name evidence="5" type="ORF">MMJJ_10360</name>
</gene>
<dbReference type="KEGG" id="mmad:MMJJ_10360"/>
<dbReference type="GO" id="GO:0070180">
    <property type="term" value="F:large ribosomal subunit rRNA binding"/>
    <property type="evidence" value="ECO:0007669"/>
    <property type="project" value="UniProtKB-UniRule"/>
</dbReference>
<evidence type="ECO:0000313" key="6">
    <source>
        <dbReference type="EMBL" id="MBA2851906.1"/>
    </source>
</evidence>
<protein>
    <recommendedName>
        <fullName evidence="3">Large ribosomal subunit protein eL20</fullName>
    </recommendedName>
</protein>
<sequence length="76" mass="8635">MAKIVRIKGEIVGKDEPMVFTKEYNVLKENDALETMYSEIGSKHAVKRANIKVVEISEISVEEIQSPILKKTLEMN</sequence>
<dbReference type="GeneID" id="36102122"/>
<dbReference type="SMR" id="A0A2L1CAR0"/>
<dbReference type="AlphaFoldDB" id="A0A2L1CAR0"/>
<dbReference type="SUPFAM" id="SSF160374">
    <property type="entry name" value="RplX-like"/>
    <property type="match status" value="1"/>
</dbReference>
<dbReference type="GO" id="GO:0006412">
    <property type="term" value="P:translation"/>
    <property type="evidence" value="ECO:0007669"/>
    <property type="project" value="UniProtKB-UniRule"/>
</dbReference>
<evidence type="ECO:0000256" key="1">
    <source>
        <dbReference type="ARBA" id="ARBA00022980"/>
    </source>
</evidence>
<evidence type="ECO:0000313" key="12">
    <source>
        <dbReference type="EMBL" id="MBP2219130.1"/>
    </source>
</evidence>
<dbReference type="EMBL" id="JACHIQ010000003">
    <property type="protein sequence ID" value="MBB6068328.1"/>
    <property type="molecule type" value="Genomic_DNA"/>
</dbReference>
<evidence type="ECO:0000313" key="8">
    <source>
        <dbReference type="EMBL" id="MBA2864756.1"/>
    </source>
</evidence>
<evidence type="ECO:0000313" key="16">
    <source>
        <dbReference type="Proteomes" id="UP000567099"/>
    </source>
</evidence>
<evidence type="ECO:0000313" key="11">
    <source>
        <dbReference type="EMBL" id="MBM7409800.1"/>
    </source>
</evidence>
<comment type="subunit">
    <text evidence="3">Part of the 50S ribosomal subunit. Binds 23S rRNA.</text>
</comment>
<dbReference type="GO" id="GO:0003735">
    <property type="term" value="F:structural constituent of ribosome"/>
    <property type="evidence" value="ECO:0007669"/>
    <property type="project" value="InterPro"/>
</dbReference>
<dbReference type="EMBL" id="JACDUO010000003">
    <property type="protein sequence ID" value="MBA2864756.1"/>
    <property type="molecule type" value="Genomic_DNA"/>
</dbReference>
<dbReference type="Proteomes" id="UP000558015">
    <property type="component" value="Unassembled WGS sequence"/>
</dbReference>
<evidence type="ECO:0000313" key="10">
    <source>
        <dbReference type="EMBL" id="MBB6497705.1"/>
    </source>
</evidence>
<dbReference type="GO" id="GO:1990904">
    <property type="term" value="C:ribonucleoprotein complex"/>
    <property type="evidence" value="ECO:0007669"/>
    <property type="project" value="UniProtKB-KW"/>
</dbReference>
<evidence type="ECO:0000313" key="7">
    <source>
        <dbReference type="EMBL" id="MBA2859142.1"/>
    </source>
</evidence>
<evidence type="ECO:0000313" key="14">
    <source>
        <dbReference type="Proteomes" id="UP000558015"/>
    </source>
</evidence>
<dbReference type="NCBIfam" id="NF001981">
    <property type="entry name" value="PRK00773.1-1"/>
    <property type="match status" value="1"/>
</dbReference>
<proteinExistence type="inferred from homology"/>
<organism evidence="5 13">
    <name type="scientific">Methanococcus maripaludis</name>
    <name type="common">Methanococcus deltae</name>
    <dbReference type="NCBI Taxonomy" id="39152"/>
    <lineage>
        <taxon>Archaea</taxon>
        <taxon>Methanobacteriati</taxon>
        <taxon>Methanobacteriota</taxon>
        <taxon>Methanomada group</taxon>
        <taxon>Methanococci</taxon>
        <taxon>Methanococcales</taxon>
        <taxon>Methanococcaceae</taxon>
        <taxon>Methanococcus</taxon>
    </lineage>
</organism>
<evidence type="ECO:0000256" key="2">
    <source>
        <dbReference type="ARBA" id="ARBA00023274"/>
    </source>
</evidence>
<dbReference type="EMBL" id="JAGINF010000002">
    <property type="protein sequence ID" value="MBP2219130.1"/>
    <property type="molecule type" value="Genomic_DNA"/>
</dbReference>
<dbReference type="GO" id="GO:0005840">
    <property type="term" value="C:ribosome"/>
    <property type="evidence" value="ECO:0007669"/>
    <property type="project" value="UniProtKB-KW"/>
</dbReference>
<evidence type="ECO:0000313" key="17">
    <source>
        <dbReference type="Proteomes" id="UP000584706"/>
    </source>
</evidence>
<accession>A0A2L1CAR0</accession>
<dbReference type="Proteomes" id="UP000722095">
    <property type="component" value="Unassembled WGS sequence"/>
</dbReference>